<dbReference type="Gene3D" id="2.60.450.10">
    <property type="entry name" value="Lipopolysaccharide (LPS) transport protein A like domain"/>
    <property type="match status" value="1"/>
</dbReference>
<evidence type="ECO:0000256" key="2">
    <source>
        <dbReference type="ARBA" id="ARBA00022519"/>
    </source>
</evidence>
<dbReference type="PANTHER" id="PTHR37481">
    <property type="entry name" value="LIPOPOLYSACCHARIDE EXPORT SYSTEM PROTEIN LPTC"/>
    <property type="match status" value="1"/>
</dbReference>
<evidence type="ECO:0000256" key="4">
    <source>
        <dbReference type="ARBA" id="ARBA00022989"/>
    </source>
</evidence>
<organism evidence="7 8">
    <name type="scientific">Undibacterium curvum</name>
    <dbReference type="NCBI Taxonomy" id="2762294"/>
    <lineage>
        <taxon>Bacteria</taxon>
        <taxon>Pseudomonadati</taxon>
        <taxon>Pseudomonadota</taxon>
        <taxon>Betaproteobacteria</taxon>
        <taxon>Burkholderiales</taxon>
        <taxon>Oxalobacteraceae</taxon>
        <taxon>Undibacterium</taxon>
    </lineage>
</organism>
<keyword evidence="4 6" id="KW-1133">Transmembrane helix</keyword>
<proteinExistence type="predicted"/>
<dbReference type="InterPro" id="IPR052363">
    <property type="entry name" value="LPS_export_LptC"/>
</dbReference>
<gene>
    <name evidence="7" type="primary">lptC</name>
    <name evidence="7" type="ORF">H8K43_16035</name>
</gene>
<accession>A0ABR7A8N5</accession>
<dbReference type="EMBL" id="JACOGD010000008">
    <property type="protein sequence ID" value="MBC3933189.1"/>
    <property type="molecule type" value="Genomic_DNA"/>
</dbReference>
<dbReference type="RefSeq" id="WP_186904757.1">
    <property type="nucleotide sequence ID" value="NZ_JACOGD010000008.1"/>
</dbReference>
<evidence type="ECO:0000313" key="8">
    <source>
        <dbReference type="Proteomes" id="UP000654304"/>
    </source>
</evidence>
<evidence type="ECO:0000256" key="3">
    <source>
        <dbReference type="ARBA" id="ARBA00022692"/>
    </source>
</evidence>
<dbReference type="InterPro" id="IPR010664">
    <property type="entry name" value="LipoPS_assembly_LptC-rel"/>
</dbReference>
<dbReference type="PANTHER" id="PTHR37481:SF1">
    <property type="entry name" value="LIPOPOLYSACCHARIDE EXPORT SYSTEM PROTEIN LPTC"/>
    <property type="match status" value="1"/>
</dbReference>
<dbReference type="Proteomes" id="UP000654304">
    <property type="component" value="Unassembled WGS sequence"/>
</dbReference>
<sequence length="219" mass="25097">MKRQVTIDQARSWMGVAALGVVVLAGIWIHQVIHRQGDEAAGRLQNRKEPDYYVEKFNFIKLSNNGQANYHVQGDKLIHLPQTDQYEITNPLIHSFDERRQPVTIQAKRAVVEQKSTNPLLNRSYDQVHFYENVIVAQTSADPKNFFQLSSEYLLMLPDSDIVKTDQAVRMQTYKVDATAIGIEANNLTQQVSFLSKVHMRVKRRPDLATPPSQPDIRK</sequence>
<keyword evidence="3 6" id="KW-0812">Transmembrane</keyword>
<dbReference type="Pfam" id="PF06835">
    <property type="entry name" value="LptC"/>
    <property type="match status" value="1"/>
</dbReference>
<evidence type="ECO:0000256" key="1">
    <source>
        <dbReference type="ARBA" id="ARBA00022475"/>
    </source>
</evidence>
<evidence type="ECO:0000256" key="6">
    <source>
        <dbReference type="SAM" id="Phobius"/>
    </source>
</evidence>
<protein>
    <submittedName>
        <fullName evidence="7">LPS export ABC transporter periplasmic protein LptC</fullName>
    </submittedName>
</protein>
<dbReference type="NCBIfam" id="TIGR04409">
    <property type="entry name" value="LptC_YrbK"/>
    <property type="match status" value="1"/>
</dbReference>
<reference evidence="7 8" key="1">
    <citation type="submission" date="2020-08" db="EMBL/GenBank/DDBJ databases">
        <title>Novel species isolated from subtropical streams in China.</title>
        <authorList>
            <person name="Lu H."/>
        </authorList>
    </citation>
    <scope>NUCLEOTIDE SEQUENCE [LARGE SCALE GENOMIC DNA]</scope>
    <source>
        <strain evidence="7 8">CY22W</strain>
    </source>
</reference>
<dbReference type="InterPro" id="IPR026265">
    <property type="entry name" value="LptC"/>
</dbReference>
<keyword evidence="2" id="KW-0997">Cell inner membrane</keyword>
<keyword evidence="1" id="KW-1003">Cell membrane</keyword>
<comment type="caution">
    <text evidence="7">The sequence shown here is derived from an EMBL/GenBank/DDBJ whole genome shotgun (WGS) entry which is preliminary data.</text>
</comment>
<evidence type="ECO:0000256" key="5">
    <source>
        <dbReference type="ARBA" id="ARBA00023136"/>
    </source>
</evidence>
<evidence type="ECO:0000313" key="7">
    <source>
        <dbReference type="EMBL" id="MBC3933189.1"/>
    </source>
</evidence>
<name>A0ABR7A8N5_9BURK</name>
<keyword evidence="8" id="KW-1185">Reference proteome</keyword>
<keyword evidence="5 6" id="KW-0472">Membrane</keyword>
<feature type="transmembrane region" description="Helical" evidence="6">
    <location>
        <begin position="12"/>
        <end position="29"/>
    </location>
</feature>